<gene>
    <name evidence="18" type="ORF">AFL42_12150</name>
</gene>
<reference evidence="18 19" key="1">
    <citation type="submission" date="2015-07" db="EMBL/GenBank/DDBJ databases">
        <title>High-quality draft genome sequence of Oceanobacillus caeni HM6, a bacillus isolated from a human feces.</title>
        <authorList>
            <person name="Kumar J."/>
            <person name="Verma M.K."/>
            <person name="Pandey R."/>
            <person name="Bhambi M."/>
            <person name="Chauhan N."/>
        </authorList>
    </citation>
    <scope>NUCLEOTIDE SEQUENCE [LARGE SCALE GENOMIC DNA]</scope>
    <source>
        <strain evidence="18 19">HM6</strain>
    </source>
</reference>
<evidence type="ECO:0000313" key="19">
    <source>
        <dbReference type="Proteomes" id="UP000037854"/>
    </source>
</evidence>
<evidence type="ECO:0000256" key="12">
    <source>
        <dbReference type="ARBA" id="ARBA00022741"/>
    </source>
</evidence>
<dbReference type="CDD" id="cd00544">
    <property type="entry name" value="CobU"/>
    <property type="match status" value="1"/>
</dbReference>
<keyword evidence="15" id="KW-0342">GTP-binding</keyword>
<dbReference type="Gene3D" id="3.40.50.300">
    <property type="entry name" value="P-loop containing nucleotide triphosphate hydrolases"/>
    <property type="match status" value="1"/>
</dbReference>
<evidence type="ECO:0000256" key="5">
    <source>
        <dbReference type="ARBA" id="ARBA00004692"/>
    </source>
</evidence>
<evidence type="ECO:0000256" key="16">
    <source>
        <dbReference type="ARBA" id="ARBA00029570"/>
    </source>
</evidence>
<evidence type="ECO:0000256" key="4">
    <source>
        <dbReference type="ARBA" id="ARBA00003889"/>
    </source>
</evidence>
<evidence type="ECO:0000256" key="9">
    <source>
        <dbReference type="ARBA" id="ARBA00012523"/>
    </source>
</evidence>
<evidence type="ECO:0000256" key="11">
    <source>
        <dbReference type="ARBA" id="ARBA00022679"/>
    </source>
</evidence>
<evidence type="ECO:0000256" key="13">
    <source>
        <dbReference type="ARBA" id="ARBA00022777"/>
    </source>
</evidence>
<dbReference type="EMBL" id="LGTK01000044">
    <property type="protein sequence ID" value="KPH73532.1"/>
    <property type="molecule type" value="Genomic_DNA"/>
</dbReference>
<evidence type="ECO:0000256" key="14">
    <source>
        <dbReference type="ARBA" id="ARBA00022840"/>
    </source>
</evidence>
<keyword evidence="13" id="KW-0418">Kinase</keyword>
<evidence type="ECO:0000256" key="6">
    <source>
        <dbReference type="ARBA" id="ARBA00005159"/>
    </source>
</evidence>
<keyword evidence="19" id="KW-1185">Reference proteome</keyword>
<dbReference type="PANTHER" id="PTHR34848">
    <property type="match status" value="1"/>
</dbReference>
<comment type="caution">
    <text evidence="18">The sequence shown here is derived from an EMBL/GenBank/DDBJ whole genome shotgun (WGS) entry which is preliminary data.</text>
</comment>
<dbReference type="PANTHER" id="PTHR34848:SF1">
    <property type="entry name" value="BIFUNCTIONAL ADENOSYLCOBALAMIN BIOSYNTHESIS PROTEIN COBU"/>
    <property type="match status" value="1"/>
</dbReference>
<proteinExistence type="inferred from homology"/>
<comment type="catalytic activity">
    <reaction evidence="1">
        <text>adenosylcob(III)inamide + ATP = adenosylcob(III)inamide phosphate + ADP + H(+)</text>
        <dbReference type="Rhea" id="RHEA:15769"/>
        <dbReference type="ChEBI" id="CHEBI:2480"/>
        <dbReference type="ChEBI" id="CHEBI:15378"/>
        <dbReference type="ChEBI" id="CHEBI:30616"/>
        <dbReference type="ChEBI" id="CHEBI:58502"/>
        <dbReference type="ChEBI" id="CHEBI:456216"/>
        <dbReference type="EC" id="2.7.1.156"/>
    </reaction>
</comment>
<sequence length="196" mass="22321">METTTSITFITGGVRSGKSSFAERIAIQKAEEIGGSLHYIATGRATDSEMRLRIKRHQEDRNKSGHSWKTWEKETNISTLATEFNKKDVILLDCLTTMLSNELFAHEADWVEQRLEKKEVFQRIWQGIKEIADYSNQVVLVSNEVLNEPILPNELLVTYSELLGKLHQKIVRYAESAYLVEAGVPLLMKMHVQKGG</sequence>
<dbReference type="SUPFAM" id="SSF52540">
    <property type="entry name" value="P-loop containing nucleoside triphosphate hydrolases"/>
    <property type="match status" value="1"/>
</dbReference>
<dbReference type="RefSeq" id="WP_047184350.1">
    <property type="nucleotide sequence ID" value="NZ_JAHHXM010000008.1"/>
</dbReference>
<keyword evidence="11" id="KW-0808">Transferase</keyword>
<evidence type="ECO:0000256" key="17">
    <source>
        <dbReference type="ARBA" id="ARBA00030571"/>
    </source>
</evidence>
<comment type="function">
    <text evidence="4">Catalyzes ATP-dependent phosphorylation of adenosylcobinamide and addition of GMP to adenosylcobinamide phosphate.</text>
</comment>
<keyword evidence="10" id="KW-0169">Cobalamin biosynthesis</keyword>
<evidence type="ECO:0000313" key="18">
    <source>
        <dbReference type="EMBL" id="KPH73532.1"/>
    </source>
</evidence>
<dbReference type="EC" id="2.7.7.62" evidence="9"/>
<evidence type="ECO:0000256" key="2">
    <source>
        <dbReference type="ARBA" id="ARBA00000711"/>
    </source>
</evidence>
<evidence type="ECO:0000256" key="10">
    <source>
        <dbReference type="ARBA" id="ARBA00022573"/>
    </source>
</evidence>
<evidence type="ECO:0000256" key="15">
    <source>
        <dbReference type="ARBA" id="ARBA00023134"/>
    </source>
</evidence>
<dbReference type="PIRSF" id="PIRSF006135">
    <property type="entry name" value="CobU"/>
    <property type="match status" value="1"/>
</dbReference>
<protein>
    <recommendedName>
        <fullName evidence="16">Adenosylcobinamide kinase</fullName>
        <ecNumber evidence="8">2.7.1.156</ecNumber>
        <ecNumber evidence="9">2.7.7.62</ecNumber>
    </recommendedName>
    <alternativeName>
        <fullName evidence="17">Adenosylcobinamide-phosphate guanylyltransferase</fullName>
    </alternativeName>
</protein>
<dbReference type="Pfam" id="PF02283">
    <property type="entry name" value="CobU"/>
    <property type="match status" value="1"/>
</dbReference>
<dbReference type="InterPro" id="IPR003203">
    <property type="entry name" value="CobU/CobP"/>
</dbReference>
<comment type="similarity">
    <text evidence="7">Belongs to the CobU/CobP family.</text>
</comment>
<name>A0ABR5MHS6_9BACI</name>
<keyword evidence="14" id="KW-0067">ATP-binding</keyword>
<comment type="pathway">
    <text evidence="5">Cofactor biosynthesis; adenosylcobalamin biosynthesis; adenosylcobalamin from cob(II)yrinate a,c-diamide: step 6/7.</text>
</comment>
<evidence type="ECO:0000256" key="1">
    <source>
        <dbReference type="ARBA" id="ARBA00000312"/>
    </source>
</evidence>
<comment type="pathway">
    <text evidence="6">Cofactor biosynthesis; adenosylcobalamin biosynthesis; adenosylcobalamin from cob(II)yrinate a,c-diamide: step 5/7.</text>
</comment>
<keyword evidence="12" id="KW-0547">Nucleotide-binding</keyword>
<dbReference type="Proteomes" id="UP000037854">
    <property type="component" value="Unassembled WGS sequence"/>
</dbReference>
<dbReference type="InterPro" id="IPR027417">
    <property type="entry name" value="P-loop_NTPase"/>
</dbReference>
<comment type="catalytic activity">
    <reaction evidence="2">
        <text>adenosylcob(III)inamide phosphate + GTP + H(+) = adenosylcob(III)inamide-GDP + diphosphate</text>
        <dbReference type="Rhea" id="RHEA:22712"/>
        <dbReference type="ChEBI" id="CHEBI:15378"/>
        <dbReference type="ChEBI" id="CHEBI:33019"/>
        <dbReference type="ChEBI" id="CHEBI:37565"/>
        <dbReference type="ChEBI" id="CHEBI:58502"/>
        <dbReference type="ChEBI" id="CHEBI:60487"/>
        <dbReference type="EC" id="2.7.7.62"/>
    </reaction>
</comment>
<evidence type="ECO:0000256" key="8">
    <source>
        <dbReference type="ARBA" id="ARBA00012016"/>
    </source>
</evidence>
<comment type="catalytic activity">
    <reaction evidence="3">
        <text>adenosylcob(III)inamide + GTP = adenosylcob(III)inamide phosphate + GDP + H(+)</text>
        <dbReference type="Rhea" id="RHEA:15765"/>
        <dbReference type="ChEBI" id="CHEBI:2480"/>
        <dbReference type="ChEBI" id="CHEBI:15378"/>
        <dbReference type="ChEBI" id="CHEBI:37565"/>
        <dbReference type="ChEBI" id="CHEBI:58189"/>
        <dbReference type="ChEBI" id="CHEBI:58502"/>
        <dbReference type="EC" id="2.7.1.156"/>
    </reaction>
</comment>
<evidence type="ECO:0000256" key="3">
    <source>
        <dbReference type="ARBA" id="ARBA00001522"/>
    </source>
</evidence>
<accession>A0ABR5MHS6</accession>
<dbReference type="EC" id="2.7.1.156" evidence="8"/>
<organism evidence="18 19">
    <name type="scientific">Oceanobacillus caeni</name>
    <dbReference type="NCBI Taxonomy" id="405946"/>
    <lineage>
        <taxon>Bacteria</taxon>
        <taxon>Bacillati</taxon>
        <taxon>Bacillota</taxon>
        <taxon>Bacilli</taxon>
        <taxon>Bacillales</taxon>
        <taxon>Bacillaceae</taxon>
        <taxon>Oceanobacillus</taxon>
    </lineage>
</organism>
<evidence type="ECO:0000256" key="7">
    <source>
        <dbReference type="ARBA" id="ARBA00007490"/>
    </source>
</evidence>